<dbReference type="Gene3D" id="3.30.56.10">
    <property type="match status" value="2"/>
</dbReference>
<dbReference type="Pfam" id="PF17759">
    <property type="entry name" value="tRNA_synthFbeta"/>
    <property type="match status" value="1"/>
</dbReference>
<dbReference type="SUPFAM" id="SSF55681">
    <property type="entry name" value="Class II aaRS and biotin synthetases"/>
    <property type="match status" value="1"/>
</dbReference>
<dbReference type="PANTHER" id="PTHR10947">
    <property type="entry name" value="PHENYLALANYL-TRNA SYNTHETASE BETA CHAIN AND LEUCINE-RICH REPEAT-CONTAINING PROTEIN 47"/>
    <property type="match status" value="1"/>
</dbReference>
<dbReference type="AlphaFoldDB" id="A0A3G3MGN9"/>
<protein>
    <recommendedName>
        <fullName evidence="2">phenylalanine--tRNA ligase</fullName>
        <ecNumber evidence="2">6.1.1.20</ecNumber>
    </recommendedName>
</protein>
<evidence type="ECO:0000256" key="6">
    <source>
        <dbReference type="ARBA" id="ARBA00022840"/>
    </source>
</evidence>
<comment type="cofactor">
    <cofactor evidence="1">
        <name>Mg(2+)</name>
        <dbReference type="ChEBI" id="CHEBI:18420"/>
    </cofactor>
</comment>
<evidence type="ECO:0000256" key="1">
    <source>
        <dbReference type="ARBA" id="ARBA00001946"/>
    </source>
</evidence>
<evidence type="ECO:0000256" key="7">
    <source>
        <dbReference type="ARBA" id="ARBA00022842"/>
    </source>
</evidence>
<dbReference type="PROSITE" id="PS51483">
    <property type="entry name" value="B5"/>
    <property type="match status" value="1"/>
</dbReference>
<dbReference type="GO" id="GO:0009328">
    <property type="term" value="C:phenylalanine-tRNA ligase complex"/>
    <property type="evidence" value="ECO:0007669"/>
    <property type="project" value="TreeGrafter"/>
</dbReference>
<gene>
    <name evidence="12" type="primary">syfB</name>
</gene>
<dbReference type="CDD" id="cd00769">
    <property type="entry name" value="PheRS_beta_core"/>
    <property type="match status" value="1"/>
</dbReference>
<evidence type="ECO:0000256" key="2">
    <source>
        <dbReference type="ARBA" id="ARBA00012814"/>
    </source>
</evidence>
<evidence type="ECO:0000256" key="4">
    <source>
        <dbReference type="ARBA" id="ARBA00022723"/>
    </source>
</evidence>
<dbReference type="InterPro" id="IPR005121">
    <property type="entry name" value="Fdx_antiC-bd"/>
</dbReference>
<geneLocation type="plastid" evidence="12"/>
<keyword evidence="3" id="KW-0436">Ligase</keyword>
<dbReference type="PANTHER" id="PTHR10947:SF0">
    <property type="entry name" value="PHENYLALANINE--TRNA LIGASE BETA SUBUNIT"/>
    <property type="match status" value="1"/>
</dbReference>
<keyword evidence="9 12" id="KW-0030">Aminoacyl-tRNA synthetase</keyword>
<keyword evidence="5" id="KW-0547">Nucleotide-binding</keyword>
<dbReference type="GO" id="GO:0000287">
    <property type="term" value="F:magnesium ion binding"/>
    <property type="evidence" value="ECO:0007669"/>
    <property type="project" value="InterPro"/>
</dbReference>
<dbReference type="InterPro" id="IPR041616">
    <property type="entry name" value="PheRS_beta_core"/>
</dbReference>
<dbReference type="InterPro" id="IPR045864">
    <property type="entry name" value="aa-tRNA-synth_II/BPL/LPL"/>
</dbReference>
<dbReference type="SUPFAM" id="SSF46955">
    <property type="entry name" value="Putative DNA-binding domain"/>
    <property type="match status" value="2"/>
</dbReference>
<dbReference type="GO" id="GO:0005524">
    <property type="term" value="F:ATP binding"/>
    <property type="evidence" value="ECO:0007669"/>
    <property type="project" value="UniProtKB-KW"/>
</dbReference>
<evidence type="ECO:0000256" key="8">
    <source>
        <dbReference type="ARBA" id="ARBA00022917"/>
    </source>
</evidence>
<evidence type="ECO:0000256" key="5">
    <source>
        <dbReference type="ARBA" id="ARBA00022741"/>
    </source>
</evidence>
<dbReference type="SMART" id="SM00874">
    <property type="entry name" value="B5"/>
    <property type="match status" value="1"/>
</dbReference>
<evidence type="ECO:0000313" key="12">
    <source>
        <dbReference type="EMBL" id="AYR05983.1"/>
    </source>
</evidence>
<keyword evidence="12" id="KW-0934">Plastid</keyword>
<evidence type="ECO:0000259" key="10">
    <source>
        <dbReference type="PROSITE" id="PS51447"/>
    </source>
</evidence>
<keyword evidence="4" id="KW-0479">Metal-binding</keyword>
<dbReference type="PROSITE" id="PS51447">
    <property type="entry name" value="FDX_ACB"/>
    <property type="match status" value="1"/>
</dbReference>
<proteinExistence type="predicted"/>
<dbReference type="RefSeq" id="YP_009541774.1">
    <property type="nucleotide sequence ID" value="NC_039978.1"/>
</dbReference>
<organism evidence="12">
    <name type="scientific">Neogoniolithon spectabile</name>
    <dbReference type="NCBI Taxonomy" id="231755"/>
    <lineage>
        <taxon>Eukaryota</taxon>
        <taxon>Rhodophyta</taxon>
        <taxon>Florideophyceae</taxon>
        <taxon>Corallinophycidae</taxon>
        <taxon>Corallinales</taxon>
        <taxon>Spongitidaceae</taxon>
        <taxon>Neogoniolithoideae</taxon>
        <taxon>Neogoniolithon</taxon>
    </lineage>
</organism>
<evidence type="ECO:0000259" key="11">
    <source>
        <dbReference type="PROSITE" id="PS51483"/>
    </source>
</evidence>
<evidence type="ECO:0000256" key="3">
    <source>
        <dbReference type="ARBA" id="ARBA00022598"/>
    </source>
</evidence>
<sequence length="620" mass="73523">MKASWNCLQQIINLKNYRPTQLAQQLTSAGLETERIFYDKKIKDIIFNFNLTANRTDISSFVDISKEISTLTDKSLKITQPLFNTHLIENKSFNLYLKQIYISLIDNINILDSYPHIVDYLLAYDIQPNYNILDIITFAKIKWGEEINIYVIDKNYNQNIEIGNEKLQIMYEHTNKKIYLKNRIINTITKHSINKYVHQKSILLVNLITNESYKQNNYSGKYILQAYHNIFQNLNYLSRSQYIYCYKKVTIQPPLIRCSYRKIKQVLGPLTSGTNSQKKYKPKINQKYTKKSSILDYSIKKNFFIAQAPHSRQIDITEEIDIIEEIGRIYGFNQFKDRLPYFKYYNYSNQDLTFHLLLKAKIRSMGFHQVMNYSLGKKYENNSIHLINPLSKEQSVLRTNLIEGLILNKAFNLKNFYYDFEIFEIGKVFIPNRKKKFYYEVFHLAGIIQNESFNRNNWYSLGYPLTWVQAKGHIESLLDQINATVKWSLEAPEDYIVENAKPYIYNKHTGYIVNNNEVIGFLGQLKYQLAKKYNLPYTTYIFEININRLKKISKVIPHLDYTYHTYSLYPKIKRNLSVATAVSLQYLYGLIHNLTRNIKPYIESIELINIYKEKKKKKQD</sequence>
<dbReference type="InterPro" id="IPR009061">
    <property type="entry name" value="DNA-bd_dom_put_sf"/>
</dbReference>
<dbReference type="Gene3D" id="3.30.930.10">
    <property type="entry name" value="Bira Bifunctional Protein, Domain 2"/>
    <property type="match status" value="1"/>
</dbReference>
<reference evidence="12" key="1">
    <citation type="journal article" date="2018" name="Genome Biol. Evol.">
        <title>Mitochondrial and Plastid Genomes from Coralline Red Algae Provide Insights into the Incongruent Evolutionary Histories of Organelles.</title>
        <authorList>
            <person name="Lee J."/>
            <person name="Song H.J."/>
            <person name="In Park S."/>
            <person name="Lee Y.M."/>
            <person name="Jeong S.Y."/>
            <person name="Oh Cho T."/>
            <person name="Kim J.H."/>
            <person name="Choi H.G."/>
            <person name="Choi C.G."/>
            <person name="Nelson W.A."/>
            <person name="Fredericq S."/>
            <person name="Bhattacharya D."/>
            <person name="Su Yoon H."/>
        </authorList>
    </citation>
    <scope>NUCLEOTIDE SEQUENCE</scope>
</reference>
<dbReference type="EC" id="6.1.1.20" evidence="2"/>
<feature type="domain" description="FDX-ACB" evidence="10">
    <location>
        <begin position="567"/>
        <end position="620"/>
    </location>
</feature>
<keyword evidence="6" id="KW-0067">ATP-binding</keyword>
<keyword evidence="8" id="KW-0648">Protein biosynthesis</keyword>
<dbReference type="Pfam" id="PF03484">
    <property type="entry name" value="B5"/>
    <property type="match status" value="1"/>
</dbReference>
<dbReference type="InterPro" id="IPR045060">
    <property type="entry name" value="Phe-tRNA-ligase_IIc_bsu"/>
</dbReference>
<dbReference type="GO" id="GO:0006432">
    <property type="term" value="P:phenylalanyl-tRNA aminoacylation"/>
    <property type="evidence" value="ECO:0007669"/>
    <property type="project" value="InterPro"/>
</dbReference>
<keyword evidence="7" id="KW-0460">Magnesium</keyword>
<dbReference type="GO" id="GO:0004826">
    <property type="term" value="F:phenylalanine-tRNA ligase activity"/>
    <property type="evidence" value="ECO:0007669"/>
    <property type="project" value="UniProtKB-EC"/>
</dbReference>
<evidence type="ECO:0000256" key="9">
    <source>
        <dbReference type="ARBA" id="ARBA00023146"/>
    </source>
</evidence>
<dbReference type="GeneID" id="38463549"/>
<accession>A0A3G3MGN9</accession>
<dbReference type="EMBL" id="MH281628">
    <property type="protein sequence ID" value="AYR05983.1"/>
    <property type="molecule type" value="Genomic_DNA"/>
</dbReference>
<feature type="domain" description="B5" evidence="11">
    <location>
        <begin position="251"/>
        <end position="337"/>
    </location>
</feature>
<dbReference type="InterPro" id="IPR005147">
    <property type="entry name" value="tRNA_synthase_B5-dom"/>
</dbReference>
<dbReference type="GO" id="GO:0003723">
    <property type="term" value="F:RNA binding"/>
    <property type="evidence" value="ECO:0007669"/>
    <property type="project" value="InterPro"/>
</dbReference>
<name>A0A3G3MGN9_9FLOR</name>